<accession>A0ABP7Y0G4</accession>
<evidence type="ECO:0008006" key="4">
    <source>
        <dbReference type="Google" id="ProtNLM"/>
    </source>
</evidence>
<protein>
    <recommendedName>
        <fullName evidence="4">DUF3566 domain-containing protein</fullName>
    </recommendedName>
</protein>
<evidence type="ECO:0000313" key="2">
    <source>
        <dbReference type="EMBL" id="GAA4128506.1"/>
    </source>
</evidence>
<evidence type="ECO:0000313" key="3">
    <source>
        <dbReference type="Proteomes" id="UP001501495"/>
    </source>
</evidence>
<dbReference type="Proteomes" id="UP001501495">
    <property type="component" value="Unassembled WGS sequence"/>
</dbReference>
<name>A0ABP7Y0G4_9ACTN</name>
<comment type="caution">
    <text evidence="2">The sequence shown here is derived from an EMBL/GenBank/DDBJ whole genome shotgun (WGS) entry which is preliminary data.</text>
</comment>
<feature type="transmembrane region" description="Helical" evidence="1">
    <location>
        <begin position="38"/>
        <end position="59"/>
    </location>
</feature>
<feature type="transmembrane region" description="Helical" evidence="1">
    <location>
        <begin position="98"/>
        <end position="122"/>
    </location>
</feature>
<dbReference type="EMBL" id="BAAAZH010000032">
    <property type="protein sequence ID" value="GAA4128506.1"/>
    <property type="molecule type" value="Genomic_DNA"/>
</dbReference>
<reference evidence="3" key="1">
    <citation type="journal article" date="2019" name="Int. J. Syst. Evol. Microbiol.">
        <title>The Global Catalogue of Microorganisms (GCM) 10K type strain sequencing project: providing services to taxonomists for standard genome sequencing and annotation.</title>
        <authorList>
            <consortium name="The Broad Institute Genomics Platform"/>
            <consortium name="The Broad Institute Genome Sequencing Center for Infectious Disease"/>
            <person name="Wu L."/>
            <person name="Ma J."/>
        </authorList>
    </citation>
    <scope>NUCLEOTIDE SEQUENCE [LARGE SCALE GENOMIC DNA]</scope>
    <source>
        <strain evidence="3">JCM 16703</strain>
    </source>
</reference>
<keyword evidence="1" id="KW-1133">Transmembrane helix</keyword>
<organism evidence="2 3">
    <name type="scientific">Nocardioides fonticola</name>
    <dbReference type="NCBI Taxonomy" id="450363"/>
    <lineage>
        <taxon>Bacteria</taxon>
        <taxon>Bacillati</taxon>
        <taxon>Actinomycetota</taxon>
        <taxon>Actinomycetes</taxon>
        <taxon>Propionibacteriales</taxon>
        <taxon>Nocardioidaceae</taxon>
        <taxon>Nocardioides</taxon>
    </lineage>
</organism>
<gene>
    <name evidence="2" type="ORF">GCM10022215_40070</name>
</gene>
<evidence type="ECO:0000256" key="1">
    <source>
        <dbReference type="SAM" id="Phobius"/>
    </source>
</evidence>
<keyword evidence="1" id="KW-0812">Transmembrane</keyword>
<keyword evidence="1" id="KW-0472">Membrane</keyword>
<keyword evidence="3" id="KW-1185">Reference proteome</keyword>
<proteinExistence type="predicted"/>
<sequence>MHICDGFEPRGAPRSWQATAVGIQPAPRAWSRGLLGSLLNLAGFLGGIAGLVVGVWLVVRLHRDGVLPLGADDGSWWATLGELVVLVNLPTLATIGGVLASAAAFVVGWPLAVLLDVVAAIWGRVSGSGDPR</sequence>